<organism evidence="1 2">
    <name type="scientific">Patella caerulea</name>
    <name type="common">Rayed Mediterranean limpet</name>
    <dbReference type="NCBI Taxonomy" id="87958"/>
    <lineage>
        <taxon>Eukaryota</taxon>
        <taxon>Metazoa</taxon>
        <taxon>Spiralia</taxon>
        <taxon>Lophotrochozoa</taxon>
        <taxon>Mollusca</taxon>
        <taxon>Gastropoda</taxon>
        <taxon>Patellogastropoda</taxon>
        <taxon>Patelloidea</taxon>
        <taxon>Patellidae</taxon>
        <taxon>Patella</taxon>
    </lineage>
</organism>
<protein>
    <submittedName>
        <fullName evidence="1">Uncharacterized protein</fullName>
    </submittedName>
</protein>
<keyword evidence="2" id="KW-1185">Reference proteome</keyword>
<dbReference type="Proteomes" id="UP001347796">
    <property type="component" value="Unassembled WGS sequence"/>
</dbReference>
<accession>A0AAN8JD08</accession>
<evidence type="ECO:0000313" key="1">
    <source>
        <dbReference type="EMBL" id="KAK6174580.1"/>
    </source>
</evidence>
<reference evidence="1 2" key="1">
    <citation type="submission" date="2024-01" db="EMBL/GenBank/DDBJ databases">
        <title>The genome of the rayed Mediterranean limpet Patella caerulea (Linnaeus, 1758).</title>
        <authorList>
            <person name="Anh-Thu Weber A."/>
            <person name="Halstead-Nussloch G."/>
        </authorList>
    </citation>
    <scope>NUCLEOTIDE SEQUENCE [LARGE SCALE GENOMIC DNA]</scope>
    <source>
        <strain evidence="1">AATW-2023a</strain>
        <tissue evidence="1">Whole specimen</tissue>
    </source>
</reference>
<name>A0AAN8JD08_PATCE</name>
<comment type="caution">
    <text evidence="1">The sequence shown here is derived from an EMBL/GenBank/DDBJ whole genome shotgun (WGS) entry which is preliminary data.</text>
</comment>
<gene>
    <name evidence="1" type="ORF">SNE40_017829</name>
</gene>
<proteinExistence type="predicted"/>
<dbReference type="AlphaFoldDB" id="A0AAN8JD08"/>
<dbReference type="EMBL" id="JAZGQO010000011">
    <property type="protein sequence ID" value="KAK6174580.1"/>
    <property type="molecule type" value="Genomic_DNA"/>
</dbReference>
<evidence type="ECO:0000313" key="2">
    <source>
        <dbReference type="Proteomes" id="UP001347796"/>
    </source>
</evidence>
<sequence>MASCEDEILGALAMLENDNDLPSDVCSQIYGDLRSTNQDLTHSQEEADKLLILYVVSAPHDAELVVSTPYGCLVATCPYESTLASFYSLAHWKGQAKKEYICL</sequence>